<accession>A0A397TSQ1</accession>
<dbReference type="AlphaFoldDB" id="A0A397TSQ1"/>
<keyword evidence="2" id="KW-1185">Reference proteome</keyword>
<reference evidence="1 2" key="1">
    <citation type="submission" date="2018-06" db="EMBL/GenBank/DDBJ databases">
        <title>Comparative genomics reveals the genomic features of Rhizophagus irregularis, R. cerebriforme, R. diaphanum and Gigaspora rosea, and their symbiotic lifestyle signature.</title>
        <authorList>
            <person name="Morin E."/>
            <person name="San Clemente H."/>
            <person name="Chen E.C.H."/>
            <person name="De La Providencia I."/>
            <person name="Hainaut M."/>
            <person name="Kuo A."/>
            <person name="Kohler A."/>
            <person name="Murat C."/>
            <person name="Tang N."/>
            <person name="Roy S."/>
            <person name="Loubradou J."/>
            <person name="Henrissat B."/>
            <person name="Grigoriev I.V."/>
            <person name="Corradi N."/>
            <person name="Roux C."/>
            <person name="Martin F.M."/>
        </authorList>
    </citation>
    <scope>NUCLEOTIDE SEQUENCE [LARGE SCALE GENOMIC DNA]</scope>
    <source>
        <strain evidence="1 2">DAOM 227022</strain>
    </source>
</reference>
<dbReference type="EMBL" id="QKYT01000001">
    <property type="protein sequence ID" value="RIA99685.1"/>
    <property type="molecule type" value="Genomic_DNA"/>
</dbReference>
<proteinExistence type="predicted"/>
<gene>
    <name evidence="1" type="ORF">C1645_811013</name>
</gene>
<sequence length="103" mass="12695">MSLTSLRKKNLLERLLERKRRMEKIKNFEVINKPKLDPCHKKLLKKYTVNNMKKLRLLLFELFMLEGKEYDQNVHFDLDYINSAYREILYLWKIDKDPLMFQS</sequence>
<dbReference type="Proteomes" id="UP000265703">
    <property type="component" value="Unassembled WGS sequence"/>
</dbReference>
<organism evidence="1 2">
    <name type="scientific">Glomus cerebriforme</name>
    <dbReference type="NCBI Taxonomy" id="658196"/>
    <lineage>
        <taxon>Eukaryota</taxon>
        <taxon>Fungi</taxon>
        <taxon>Fungi incertae sedis</taxon>
        <taxon>Mucoromycota</taxon>
        <taxon>Glomeromycotina</taxon>
        <taxon>Glomeromycetes</taxon>
        <taxon>Glomerales</taxon>
        <taxon>Glomeraceae</taxon>
        <taxon>Glomus</taxon>
    </lineage>
</organism>
<evidence type="ECO:0000313" key="2">
    <source>
        <dbReference type="Proteomes" id="UP000265703"/>
    </source>
</evidence>
<name>A0A397TSQ1_9GLOM</name>
<comment type="caution">
    <text evidence="1">The sequence shown here is derived from an EMBL/GenBank/DDBJ whole genome shotgun (WGS) entry which is preliminary data.</text>
</comment>
<protein>
    <submittedName>
        <fullName evidence="1">Uncharacterized protein</fullName>
    </submittedName>
</protein>
<dbReference type="OrthoDB" id="2447334at2759"/>
<evidence type="ECO:0000313" key="1">
    <source>
        <dbReference type="EMBL" id="RIA99685.1"/>
    </source>
</evidence>